<evidence type="ECO:0000256" key="2">
    <source>
        <dbReference type="ARBA" id="ARBA00022448"/>
    </source>
</evidence>
<dbReference type="Gene3D" id="3.40.190.170">
    <property type="entry name" value="Bacterial extracellular solute-binding protein, family 7"/>
    <property type="match status" value="1"/>
</dbReference>
<protein>
    <submittedName>
        <fullName evidence="6">DctP family TRAP transporter solute-binding subunit</fullName>
    </submittedName>
</protein>
<keyword evidence="7" id="KW-1185">Reference proteome</keyword>
<evidence type="ECO:0000256" key="3">
    <source>
        <dbReference type="ARBA" id="ARBA00022729"/>
    </source>
</evidence>
<evidence type="ECO:0000313" key="6">
    <source>
        <dbReference type="EMBL" id="MFD1706210.1"/>
    </source>
</evidence>
<dbReference type="NCBIfam" id="TIGR00787">
    <property type="entry name" value="dctP"/>
    <property type="match status" value="1"/>
</dbReference>
<evidence type="ECO:0000256" key="5">
    <source>
        <dbReference type="SAM" id="SignalP"/>
    </source>
</evidence>
<dbReference type="RefSeq" id="WP_380772788.1">
    <property type="nucleotide sequence ID" value="NZ_JBHUEO010000009.1"/>
</dbReference>
<feature type="coiled-coil region" evidence="4">
    <location>
        <begin position="267"/>
        <end position="306"/>
    </location>
</feature>
<dbReference type="InterPro" id="IPR038404">
    <property type="entry name" value="TRAP_DctP_sf"/>
</dbReference>
<proteinExistence type="inferred from homology"/>
<feature type="chain" id="PRO_5046282498" evidence="5">
    <location>
        <begin position="23"/>
        <end position="343"/>
    </location>
</feature>
<evidence type="ECO:0000256" key="4">
    <source>
        <dbReference type="SAM" id="Coils"/>
    </source>
</evidence>
<evidence type="ECO:0000256" key="1">
    <source>
        <dbReference type="ARBA" id="ARBA00009023"/>
    </source>
</evidence>
<accession>A0ABW4KJ59</accession>
<dbReference type="EMBL" id="JBHUEO010000009">
    <property type="protein sequence ID" value="MFD1706210.1"/>
    <property type="molecule type" value="Genomic_DNA"/>
</dbReference>
<sequence>MKKKFRILSLVTVLMFMLAACGGGSNSAGGSDSGGSGNGEIEEITIKFSHVGYAGAPKTAGADKFKEILEEKSDGKITVEVYPAGQLYGDREELDALLANNVQIINPSMTKMVVYNPQFQILDIPFLFKTREGFFDFWDNGKGQELLGTLEDKGMVALAMWEGGFKQFVNDRNPITKPEDMEGLKFRIQAGDVLESQFKNLGADASVIPYNETYTALQTGVVDSTENILANIYSSKYQEVQKYLTISDHGRLDYPVLTNTTFWNSINDATKDVIMEAMAEATEFEREEAQKLADQYREELAQDMEVNELTDEEKEVFIEKLQPLYKEFEDIIGKEYMDAARES</sequence>
<feature type="signal peptide" evidence="5">
    <location>
        <begin position="1"/>
        <end position="22"/>
    </location>
</feature>
<dbReference type="PANTHER" id="PTHR33376:SF7">
    <property type="entry name" value="C4-DICARBOXYLATE-BINDING PROTEIN DCTB"/>
    <property type="match status" value="1"/>
</dbReference>
<dbReference type="Pfam" id="PF03480">
    <property type="entry name" value="DctP"/>
    <property type="match status" value="1"/>
</dbReference>
<dbReference type="PROSITE" id="PS51257">
    <property type="entry name" value="PROKAR_LIPOPROTEIN"/>
    <property type="match status" value="1"/>
</dbReference>
<reference evidence="7" key="1">
    <citation type="journal article" date="2019" name="Int. J. Syst. Evol. Microbiol.">
        <title>The Global Catalogue of Microorganisms (GCM) 10K type strain sequencing project: providing services to taxonomists for standard genome sequencing and annotation.</title>
        <authorList>
            <consortium name="The Broad Institute Genomics Platform"/>
            <consortium name="The Broad Institute Genome Sequencing Center for Infectious Disease"/>
            <person name="Wu L."/>
            <person name="Ma J."/>
        </authorList>
    </citation>
    <scope>NUCLEOTIDE SEQUENCE [LARGE SCALE GENOMIC DNA]</scope>
    <source>
        <strain evidence="7">CGMCC 1.12295</strain>
    </source>
</reference>
<comment type="caution">
    <text evidence="6">The sequence shown here is derived from an EMBL/GenBank/DDBJ whole genome shotgun (WGS) entry which is preliminary data.</text>
</comment>
<comment type="similarity">
    <text evidence="1">Belongs to the bacterial solute-binding protein 7 family.</text>
</comment>
<name>A0ABW4KJ59_9BACI</name>
<organism evidence="6 7">
    <name type="scientific">Siminovitchia sediminis</name>
    <dbReference type="NCBI Taxonomy" id="1274353"/>
    <lineage>
        <taxon>Bacteria</taxon>
        <taxon>Bacillati</taxon>
        <taxon>Bacillota</taxon>
        <taxon>Bacilli</taxon>
        <taxon>Bacillales</taxon>
        <taxon>Bacillaceae</taxon>
        <taxon>Siminovitchia</taxon>
    </lineage>
</organism>
<dbReference type="NCBIfam" id="NF037995">
    <property type="entry name" value="TRAP_S1"/>
    <property type="match status" value="1"/>
</dbReference>
<dbReference type="InterPro" id="IPR004682">
    <property type="entry name" value="TRAP_DctP"/>
</dbReference>
<dbReference type="PANTHER" id="PTHR33376">
    <property type="match status" value="1"/>
</dbReference>
<keyword evidence="2" id="KW-0813">Transport</keyword>
<dbReference type="InterPro" id="IPR018389">
    <property type="entry name" value="DctP_fam"/>
</dbReference>
<evidence type="ECO:0000313" key="7">
    <source>
        <dbReference type="Proteomes" id="UP001597301"/>
    </source>
</evidence>
<keyword evidence="3 5" id="KW-0732">Signal</keyword>
<gene>
    <name evidence="6" type="ORF">ACFSCZ_05490</name>
</gene>
<keyword evidence="4" id="KW-0175">Coiled coil</keyword>
<dbReference type="PIRSF" id="PIRSF006470">
    <property type="entry name" value="DctB"/>
    <property type="match status" value="1"/>
</dbReference>
<dbReference type="Proteomes" id="UP001597301">
    <property type="component" value="Unassembled WGS sequence"/>
</dbReference>